<proteinExistence type="predicted"/>
<dbReference type="PANTHER" id="PTHR21180:SF32">
    <property type="entry name" value="ENDONUCLEASE_EXONUCLEASE_PHOSPHATASE FAMILY DOMAIN-CONTAINING PROTEIN 1"/>
    <property type="match status" value="1"/>
</dbReference>
<name>A0A6V7RGQ5_9BACL</name>
<dbReference type="NCBIfam" id="TIGR00426">
    <property type="entry name" value="competence protein ComEA helix-hairpin-helix repeat region"/>
    <property type="match status" value="1"/>
</dbReference>
<dbReference type="InterPro" id="IPR051675">
    <property type="entry name" value="Endo/Exo/Phosphatase_dom_1"/>
</dbReference>
<gene>
    <name evidence="2" type="primary">comEA</name>
    <name evidence="2" type="ORF">JEOPIN946_01196</name>
</gene>
<dbReference type="InterPro" id="IPR010994">
    <property type="entry name" value="RuvA_2-like"/>
</dbReference>
<dbReference type="InterPro" id="IPR019554">
    <property type="entry name" value="Soluble_ligand-bd"/>
</dbReference>
<dbReference type="EMBL" id="CAJEWB010000010">
    <property type="protein sequence ID" value="CAD2076163.1"/>
    <property type="molecule type" value="Genomic_DNA"/>
</dbReference>
<dbReference type="SMART" id="SM00278">
    <property type="entry name" value="HhH1"/>
    <property type="match status" value="2"/>
</dbReference>
<dbReference type="RefSeq" id="WP_186077747.1">
    <property type="nucleotide sequence ID" value="NZ_CAJEWB010000010.1"/>
</dbReference>
<keyword evidence="3" id="KW-1185">Reference proteome</keyword>
<dbReference type="Pfam" id="PF12836">
    <property type="entry name" value="HHH_3"/>
    <property type="match status" value="1"/>
</dbReference>
<feature type="domain" description="Helix-hairpin-helix DNA-binding motif class 1" evidence="1">
    <location>
        <begin position="134"/>
        <end position="153"/>
    </location>
</feature>
<evidence type="ECO:0000313" key="2">
    <source>
        <dbReference type="EMBL" id="CAD2076163.1"/>
    </source>
</evidence>
<accession>A0A6V7RGQ5</accession>
<organism evidence="2 3">
    <name type="scientific">Phocicoccus pinnipedialis</name>
    <dbReference type="NCBI Taxonomy" id="110845"/>
    <lineage>
        <taxon>Bacteria</taxon>
        <taxon>Bacillati</taxon>
        <taxon>Bacillota</taxon>
        <taxon>Bacilli</taxon>
        <taxon>Bacillales</taxon>
        <taxon>Salinicoccaceae</taxon>
        <taxon>Phocicoccus</taxon>
    </lineage>
</organism>
<dbReference type="GO" id="GO:0015627">
    <property type="term" value="C:type II protein secretion system complex"/>
    <property type="evidence" value="ECO:0007669"/>
    <property type="project" value="TreeGrafter"/>
</dbReference>
<protein>
    <submittedName>
        <fullName evidence="2">ComE operon protein 1</fullName>
    </submittedName>
</protein>
<dbReference type="InterPro" id="IPR003583">
    <property type="entry name" value="Hlx-hairpin-Hlx_DNA-bd_motif"/>
</dbReference>
<dbReference type="Gene3D" id="1.10.150.280">
    <property type="entry name" value="AF1531-like domain"/>
    <property type="match status" value="1"/>
</dbReference>
<reference evidence="2 3" key="1">
    <citation type="submission" date="2020-07" db="EMBL/GenBank/DDBJ databases">
        <authorList>
            <person name="Criscuolo A."/>
        </authorList>
    </citation>
    <scope>NUCLEOTIDE SEQUENCE [LARGE SCALE GENOMIC DNA]</scope>
    <source>
        <strain evidence="2">CIP107946</strain>
    </source>
</reference>
<evidence type="ECO:0000259" key="1">
    <source>
        <dbReference type="SMART" id="SM00278"/>
    </source>
</evidence>
<dbReference type="AlphaFoldDB" id="A0A6V7RGQ5"/>
<dbReference type="Pfam" id="PF10531">
    <property type="entry name" value="SLBB"/>
    <property type="match status" value="1"/>
</dbReference>
<dbReference type="Proteomes" id="UP000588186">
    <property type="component" value="Unassembled WGS sequence"/>
</dbReference>
<sequence>MFVALFTSLFLFFKDKNHPIEVIEHSEIESISAAPTEDELTPEPLSTVFVEVKGAVYNPGVYEVPKDGRVKNVIELARITSDADLALINQAEKLKDEMIIYVPIKGETMPKTISLNDTKTDEEIKVNVNTANEAELMTLNGIGEKKAQTILAYREENGLFMKMEDLLNIPGIGEKTLENLKPYITIGD</sequence>
<dbReference type="GO" id="GO:0006281">
    <property type="term" value="P:DNA repair"/>
    <property type="evidence" value="ECO:0007669"/>
    <property type="project" value="InterPro"/>
</dbReference>
<dbReference type="SUPFAM" id="SSF47781">
    <property type="entry name" value="RuvA domain 2-like"/>
    <property type="match status" value="1"/>
</dbReference>
<dbReference type="GO" id="GO:0015628">
    <property type="term" value="P:protein secretion by the type II secretion system"/>
    <property type="evidence" value="ECO:0007669"/>
    <property type="project" value="TreeGrafter"/>
</dbReference>
<comment type="caution">
    <text evidence="2">The sequence shown here is derived from an EMBL/GenBank/DDBJ whole genome shotgun (WGS) entry which is preliminary data.</text>
</comment>
<evidence type="ECO:0000313" key="3">
    <source>
        <dbReference type="Proteomes" id="UP000588186"/>
    </source>
</evidence>
<feature type="domain" description="Helix-hairpin-helix DNA-binding motif class 1" evidence="1">
    <location>
        <begin position="164"/>
        <end position="183"/>
    </location>
</feature>
<dbReference type="PANTHER" id="PTHR21180">
    <property type="entry name" value="ENDONUCLEASE/EXONUCLEASE/PHOSPHATASE FAMILY DOMAIN-CONTAINING PROTEIN 1"/>
    <property type="match status" value="1"/>
</dbReference>
<dbReference type="InterPro" id="IPR004509">
    <property type="entry name" value="Competence_ComEA_HhH"/>
</dbReference>
<dbReference type="GO" id="GO:0003677">
    <property type="term" value="F:DNA binding"/>
    <property type="evidence" value="ECO:0007669"/>
    <property type="project" value="InterPro"/>
</dbReference>